<feature type="chain" id="PRO_5008556484" evidence="1">
    <location>
        <begin position="28"/>
        <end position="196"/>
    </location>
</feature>
<accession>A0A1B3ZHR8</accession>
<gene>
    <name evidence="2" type="ORF">AWL63_20310</name>
</gene>
<dbReference type="KEGG" id="span:AWL63_20310"/>
<dbReference type="RefSeq" id="WP_069207524.1">
    <property type="nucleotide sequence ID" value="NZ_CP014168.1"/>
</dbReference>
<evidence type="ECO:0000313" key="2">
    <source>
        <dbReference type="EMBL" id="AOH86966.1"/>
    </source>
</evidence>
<dbReference type="Proteomes" id="UP000094256">
    <property type="component" value="Chromosome"/>
</dbReference>
<dbReference type="OrthoDB" id="7471677at2"/>
<keyword evidence="1" id="KW-0732">Signal</keyword>
<protein>
    <submittedName>
        <fullName evidence="2">Uncharacterized protein</fullName>
    </submittedName>
</protein>
<proteinExistence type="predicted"/>
<name>A0A1B3ZHR8_9SPHN</name>
<dbReference type="EMBL" id="CP014168">
    <property type="protein sequence ID" value="AOH86966.1"/>
    <property type="molecule type" value="Genomic_DNA"/>
</dbReference>
<evidence type="ECO:0000313" key="3">
    <source>
        <dbReference type="Proteomes" id="UP000094256"/>
    </source>
</evidence>
<organism evidence="2 3">
    <name type="scientific">Sphingomonas panacis</name>
    <dbReference type="NCBI Taxonomy" id="1560345"/>
    <lineage>
        <taxon>Bacteria</taxon>
        <taxon>Pseudomonadati</taxon>
        <taxon>Pseudomonadota</taxon>
        <taxon>Alphaproteobacteria</taxon>
        <taxon>Sphingomonadales</taxon>
        <taxon>Sphingomonadaceae</taxon>
        <taxon>Sphingomonas</taxon>
    </lineage>
</organism>
<keyword evidence="3" id="KW-1185">Reference proteome</keyword>
<dbReference type="STRING" id="1560345.AWL63_20310"/>
<dbReference type="AlphaFoldDB" id="A0A1B3ZHR8"/>
<reference evidence="2 3" key="1">
    <citation type="submission" date="2016-01" db="EMBL/GenBank/DDBJ databases">
        <title>Complete genome and mega plasmid sequence of Sphingomonas panacis DCY99 elicits systemic resistance in rice to Xanthomonas oryzae.</title>
        <authorList>
            <person name="Kim Y.J."/>
            <person name="Yang D.C."/>
            <person name="Sing P."/>
        </authorList>
    </citation>
    <scope>NUCLEOTIDE SEQUENCE [LARGE SCALE GENOMIC DNA]</scope>
    <source>
        <strain evidence="2 3">DCY99</strain>
    </source>
</reference>
<feature type="signal peptide" evidence="1">
    <location>
        <begin position="1"/>
        <end position="27"/>
    </location>
</feature>
<sequence length="196" mass="20951">MTIGHYITRSAALAATALLLAPGTASAQAEVDFFGAALCKPPYSSDIATRTYNAAEKLAKPEMSMMGAAVYHLPKPIERDGFITQDVVFAGTSVGVLVEGHAAAQLAAKYDLQRETSDLLGASTLGFSRRLPDKLQIKKDLGLISLIAREGPGLGEKTLLACELDSYENLERLEALKRYLSSRKAAPDKNEDGPNP</sequence>
<evidence type="ECO:0000256" key="1">
    <source>
        <dbReference type="SAM" id="SignalP"/>
    </source>
</evidence>